<proteinExistence type="predicted"/>
<organism evidence="2 3">
    <name type="scientific">Aphanomyces astaci</name>
    <name type="common">Crayfish plague agent</name>
    <dbReference type="NCBI Taxonomy" id="112090"/>
    <lineage>
        <taxon>Eukaryota</taxon>
        <taxon>Sar</taxon>
        <taxon>Stramenopiles</taxon>
        <taxon>Oomycota</taxon>
        <taxon>Saprolegniomycetes</taxon>
        <taxon>Saprolegniales</taxon>
        <taxon>Verrucalvaceae</taxon>
        <taxon>Aphanomyces</taxon>
    </lineage>
</organism>
<evidence type="ECO:0000313" key="3">
    <source>
        <dbReference type="Proteomes" id="UP000265427"/>
    </source>
</evidence>
<dbReference type="EMBL" id="QUSZ01001993">
    <property type="protein sequence ID" value="RHY23914.1"/>
    <property type="molecule type" value="Genomic_DNA"/>
</dbReference>
<sequence>MATVYVQRNGVPTVILVPATGIIRQPQPSSSENDSASDTTECPADTPPANYGQNVQRTRSWLATTATAPNGLLIESGTHIHDPPSQAQPAPRQIRSTPTKPWQAAILSGNDSSEKLQDLLLLDVTPLLLTKRPAV</sequence>
<evidence type="ECO:0000313" key="2">
    <source>
        <dbReference type="EMBL" id="RHY23914.1"/>
    </source>
</evidence>
<dbReference type="Proteomes" id="UP000265427">
    <property type="component" value="Unassembled WGS sequence"/>
</dbReference>
<evidence type="ECO:0000256" key="1">
    <source>
        <dbReference type="SAM" id="MobiDB-lite"/>
    </source>
</evidence>
<gene>
    <name evidence="2" type="ORF">DYB36_012695</name>
</gene>
<reference evidence="2 3" key="1">
    <citation type="submission" date="2018-08" db="EMBL/GenBank/DDBJ databases">
        <title>Aphanomyces genome sequencing and annotation.</title>
        <authorList>
            <person name="Minardi D."/>
            <person name="Oidtmann B."/>
            <person name="Van Der Giezen M."/>
            <person name="Studholme D.J."/>
        </authorList>
    </citation>
    <scope>NUCLEOTIDE SEQUENCE [LARGE SCALE GENOMIC DNA]</scope>
    <source>
        <strain evidence="2 3">Kv</strain>
    </source>
</reference>
<feature type="compositionally biased region" description="Polar residues" evidence="1">
    <location>
        <begin position="26"/>
        <end position="40"/>
    </location>
</feature>
<feature type="region of interest" description="Disordered" evidence="1">
    <location>
        <begin position="22"/>
        <end position="56"/>
    </location>
</feature>
<comment type="caution">
    <text evidence="2">The sequence shown here is derived from an EMBL/GenBank/DDBJ whole genome shotgun (WGS) entry which is preliminary data.</text>
</comment>
<dbReference type="VEuPathDB" id="FungiDB:H257_15059"/>
<name>A0A397BTQ7_APHAT</name>
<dbReference type="AlphaFoldDB" id="A0A397BTQ7"/>
<feature type="region of interest" description="Disordered" evidence="1">
    <location>
        <begin position="74"/>
        <end position="102"/>
    </location>
</feature>
<protein>
    <submittedName>
        <fullName evidence="2">Uncharacterized protein</fullName>
    </submittedName>
</protein>
<accession>A0A397BTQ7</accession>